<evidence type="ECO:0000313" key="3">
    <source>
        <dbReference type="EnsemblProtists" id="EKX51209"/>
    </source>
</evidence>
<evidence type="ECO:0000313" key="2">
    <source>
        <dbReference type="EMBL" id="EKX51209.1"/>
    </source>
</evidence>
<proteinExistence type="predicted"/>
<feature type="signal peptide" evidence="1">
    <location>
        <begin position="1"/>
        <end position="24"/>
    </location>
</feature>
<dbReference type="EMBL" id="JH992976">
    <property type="protein sequence ID" value="EKX51209.1"/>
    <property type="molecule type" value="Genomic_DNA"/>
</dbReference>
<reference evidence="3" key="3">
    <citation type="submission" date="2015-06" db="UniProtKB">
        <authorList>
            <consortium name="EnsemblProtists"/>
        </authorList>
    </citation>
    <scope>IDENTIFICATION</scope>
</reference>
<reference evidence="4" key="2">
    <citation type="submission" date="2012-11" db="EMBL/GenBank/DDBJ databases">
        <authorList>
            <person name="Kuo A."/>
            <person name="Curtis B.A."/>
            <person name="Tanifuji G."/>
            <person name="Burki F."/>
            <person name="Gruber A."/>
            <person name="Irimia M."/>
            <person name="Maruyama S."/>
            <person name="Arias M.C."/>
            <person name="Ball S.G."/>
            <person name="Gile G.H."/>
            <person name="Hirakawa Y."/>
            <person name="Hopkins J.F."/>
            <person name="Rensing S.A."/>
            <person name="Schmutz J."/>
            <person name="Symeonidi A."/>
            <person name="Elias M."/>
            <person name="Eveleigh R.J."/>
            <person name="Herman E.K."/>
            <person name="Klute M.J."/>
            <person name="Nakayama T."/>
            <person name="Obornik M."/>
            <person name="Reyes-Prieto A."/>
            <person name="Armbrust E.V."/>
            <person name="Aves S.J."/>
            <person name="Beiko R.G."/>
            <person name="Coutinho P."/>
            <person name="Dacks J.B."/>
            <person name="Durnford D.G."/>
            <person name="Fast N.M."/>
            <person name="Green B.R."/>
            <person name="Grisdale C."/>
            <person name="Hempe F."/>
            <person name="Henrissat B."/>
            <person name="Hoppner M.P."/>
            <person name="Ishida K.-I."/>
            <person name="Kim E."/>
            <person name="Koreny L."/>
            <person name="Kroth P.G."/>
            <person name="Liu Y."/>
            <person name="Malik S.-B."/>
            <person name="Maier U.G."/>
            <person name="McRose D."/>
            <person name="Mock T."/>
            <person name="Neilson J.A."/>
            <person name="Onodera N.T."/>
            <person name="Poole A.M."/>
            <person name="Pritham E.J."/>
            <person name="Richards T.A."/>
            <person name="Rocap G."/>
            <person name="Roy S.W."/>
            <person name="Sarai C."/>
            <person name="Schaack S."/>
            <person name="Shirato S."/>
            <person name="Slamovits C.H."/>
            <person name="Spencer D.F."/>
            <person name="Suzuki S."/>
            <person name="Worden A.Z."/>
            <person name="Zauner S."/>
            <person name="Barry K."/>
            <person name="Bell C."/>
            <person name="Bharti A.K."/>
            <person name="Crow J.A."/>
            <person name="Grimwood J."/>
            <person name="Kramer R."/>
            <person name="Lindquist E."/>
            <person name="Lucas S."/>
            <person name="Salamov A."/>
            <person name="McFadden G.I."/>
            <person name="Lane C.E."/>
            <person name="Keeling P.J."/>
            <person name="Gray M.W."/>
            <person name="Grigoriev I.V."/>
            <person name="Archibald J.M."/>
        </authorList>
    </citation>
    <scope>NUCLEOTIDE SEQUENCE</scope>
    <source>
        <strain evidence="4">CCMP2712</strain>
    </source>
</reference>
<dbReference type="OrthoDB" id="73901at2759"/>
<keyword evidence="1" id="KW-0732">Signal</keyword>
<dbReference type="KEGG" id="gtt:GUITHDRAFT_103126"/>
<evidence type="ECO:0000313" key="4">
    <source>
        <dbReference type="Proteomes" id="UP000011087"/>
    </source>
</evidence>
<gene>
    <name evidence="2" type="ORF">GUITHDRAFT_103126</name>
</gene>
<dbReference type="AlphaFoldDB" id="L1JSC9"/>
<dbReference type="Proteomes" id="UP000011087">
    <property type="component" value="Unassembled WGS sequence"/>
</dbReference>
<dbReference type="RefSeq" id="XP_005838189.1">
    <property type="nucleotide sequence ID" value="XM_005838132.1"/>
</dbReference>
<feature type="chain" id="PRO_5008771712" evidence="1">
    <location>
        <begin position="25"/>
        <end position="235"/>
    </location>
</feature>
<dbReference type="PaxDb" id="55529-EKX51209"/>
<name>L1JSC9_GUITC</name>
<keyword evidence="4" id="KW-1185">Reference proteome</keyword>
<sequence length="235" mass="25527">MSIAPVRHVLVFFIVAALYKEAQATCFDDPTADACKDSSSFYNDTAINTDMQSLCTAMSYMTGCNIMNDCNSKKLTGVYCQPWSLISDVCDTSTGETMSMMKGCQANYNLLCKTGTKVTGCGTPVPGMIPTKTLTQRVYDYCQIQDPKPSGCNGCAANGMGCVNPLTTLSEMCKKDAKEQYCNELTKFCALHAKDTSSTSVFGVYCNFATRASMSYVLTVVMVFAGSWHASQLSW</sequence>
<reference evidence="2 4" key="1">
    <citation type="journal article" date="2012" name="Nature">
        <title>Algal genomes reveal evolutionary mosaicism and the fate of nucleomorphs.</title>
        <authorList>
            <consortium name="DOE Joint Genome Institute"/>
            <person name="Curtis B.A."/>
            <person name="Tanifuji G."/>
            <person name="Burki F."/>
            <person name="Gruber A."/>
            <person name="Irimia M."/>
            <person name="Maruyama S."/>
            <person name="Arias M.C."/>
            <person name="Ball S.G."/>
            <person name="Gile G.H."/>
            <person name="Hirakawa Y."/>
            <person name="Hopkins J.F."/>
            <person name="Kuo A."/>
            <person name="Rensing S.A."/>
            <person name="Schmutz J."/>
            <person name="Symeonidi A."/>
            <person name="Elias M."/>
            <person name="Eveleigh R.J."/>
            <person name="Herman E.K."/>
            <person name="Klute M.J."/>
            <person name="Nakayama T."/>
            <person name="Obornik M."/>
            <person name="Reyes-Prieto A."/>
            <person name="Armbrust E.V."/>
            <person name="Aves S.J."/>
            <person name="Beiko R.G."/>
            <person name="Coutinho P."/>
            <person name="Dacks J.B."/>
            <person name="Durnford D.G."/>
            <person name="Fast N.M."/>
            <person name="Green B.R."/>
            <person name="Grisdale C.J."/>
            <person name="Hempel F."/>
            <person name="Henrissat B."/>
            <person name="Hoppner M.P."/>
            <person name="Ishida K."/>
            <person name="Kim E."/>
            <person name="Koreny L."/>
            <person name="Kroth P.G."/>
            <person name="Liu Y."/>
            <person name="Malik S.B."/>
            <person name="Maier U.G."/>
            <person name="McRose D."/>
            <person name="Mock T."/>
            <person name="Neilson J.A."/>
            <person name="Onodera N.T."/>
            <person name="Poole A.M."/>
            <person name="Pritham E.J."/>
            <person name="Richards T.A."/>
            <person name="Rocap G."/>
            <person name="Roy S.W."/>
            <person name="Sarai C."/>
            <person name="Schaack S."/>
            <person name="Shirato S."/>
            <person name="Slamovits C.H."/>
            <person name="Spencer D.F."/>
            <person name="Suzuki S."/>
            <person name="Worden A.Z."/>
            <person name="Zauner S."/>
            <person name="Barry K."/>
            <person name="Bell C."/>
            <person name="Bharti A.K."/>
            <person name="Crow J.A."/>
            <person name="Grimwood J."/>
            <person name="Kramer R."/>
            <person name="Lindquist E."/>
            <person name="Lucas S."/>
            <person name="Salamov A."/>
            <person name="McFadden G.I."/>
            <person name="Lane C.E."/>
            <person name="Keeling P.J."/>
            <person name="Gray M.W."/>
            <person name="Grigoriev I.V."/>
            <person name="Archibald J.M."/>
        </authorList>
    </citation>
    <scope>NUCLEOTIDE SEQUENCE</scope>
    <source>
        <strain evidence="2 4">CCMP2712</strain>
    </source>
</reference>
<protein>
    <submittedName>
        <fullName evidence="2 3">Uncharacterized protein</fullName>
    </submittedName>
</protein>
<dbReference type="OMA" id="ICNDMAM"/>
<accession>L1JSC9</accession>
<evidence type="ECO:0000256" key="1">
    <source>
        <dbReference type="SAM" id="SignalP"/>
    </source>
</evidence>
<dbReference type="EnsemblProtists" id="EKX51209">
    <property type="protein sequence ID" value="EKX51209"/>
    <property type="gene ID" value="GUITHDRAFT_103126"/>
</dbReference>
<dbReference type="HOGENOM" id="CLU_1182079_0_0_1"/>
<dbReference type="GeneID" id="17307776"/>
<organism evidence="2">
    <name type="scientific">Guillardia theta (strain CCMP2712)</name>
    <name type="common">Cryptophyte</name>
    <dbReference type="NCBI Taxonomy" id="905079"/>
    <lineage>
        <taxon>Eukaryota</taxon>
        <taxon>Cryptophyceae</taxon>
        <taxon>Pyrenomonadales</taxon>
        <taxon>Geminigeraceae</taxon>
        <taxon>Guillardia</taxon>
    </lineage>
</organism>